<comment type="subcellular location">
    <subcellularLocation>
        <location evidence="1">Endoplasmic reticulum membrane</location>
        <topology evidence="1">Multi-pass membrane protein</topology>
    </subcellularLocation>
</comment>
<dbReference type="PANTHER" id="PTHR13085">
    <property type="entry name" value="MICROSOMAL SIGNAL PEPTIDASE 25 KDA SUBUNIT"/>
    <property type="match status" value="1"/>
</dbReference>
<evidence type="ECO:0000256" key="4">
    <source>
        <dbReference type="ARBA" id="ARBA00022692"/>
    </source>
</evidence>
<evidence type="ECO:0000313" key="10">
    <source>
        <dbReference type="EMBL" id="KZT36164.1"/>
    </source>
</evidence>
<evidence type="ECO:0000256" key="5">
    <source>
        <dbReference type="ARBA" id="ARBA00022824"/>
    </source>
</evidence>
<feature type="transmembrane region" description="Helical" evidence="9">
    <location>
        <begin position="108"/>
        <end position="128"/>
    </location>
</feature>
<proteinExistence type="inferred from homology"/>
<dbReference type="GO" id="GO:0045047">
    <property type="term" value="P:protein targeting to ER"/>
    <property type="evidence" value="ECO:0007669"/>
    <property type="project" value="TreeGrafter"/>
</dbReference>
<evidence type="ECO:0000256" key="8">
    <source>
        <dbReference type="ARBA" id="ARBA00045608"/>
    </source>
</evidence>
<accession>A0A166BAL4</accession>
<dbReference type="STRING" id="1314776.A0A166BAL4"/>
<comment type="similarity">
    <text evidence="2">Belongs to the SPCS2 family.</text>
</comment>
<feature type="transmembrane region" description="Helical" evidence="9">
    <location>
        <begin position="78"/>
        <end position="96"/>
    </location>
</feature>
<evidence type="ECO:0000256" key="7">
    <source>
        <dbReference type="ARBA" id="ARBA00023136"/>
    </source>
</evidence>
<sequence>MASKRAKGGHSNPGDERLVEEVAPTTTTVVASTQKHDPIKVNNASLTDLKNACDDSIKKFLGRPGNFQQNHIHTDVRLALGYASVVTSFATAAYGYKVEFEKSKPLVTAGVVLYFLLTFIQTVYAYFIEGKIVFVGKRKTFAKRIETERLTVSSKTIPSTPSSPPQYAVELSYLQTANGGKALIKRNYSHAQKGYNSFFDGEGNMDIEKFEEWAGRLLEKVQADPPASAEPTKTR</sequence>
<dbReference type="InterPro" id="IPR009582">
    <property type="entry name" value="Spc2/SPCS2"/>
</dbReference>
<keyword evidence="7 9" id="KW-0472">Membrane</keyword>
<dbReference type="OrthoDB" id="29558at2759"/>
<dbReference type="PANTHER" id="PTHR13085:SF0">
    <property type="entry name" value="SIGNAL PEPTIDASE COMPLEX SUBUNIT 2"/>
    <property type="match status" value="1"/>
</dbReference>
<reference evidence="10 11" key="1">
    <citation type="journal article" date="2016" name="Mol. Biol. Evol.">
        <title>Comparative Genomics of Early-Diverging Mushroom-Forming Fungi Provides Insights into the Origins of Lignocellulose Decay Capabilities.</title>
        <authorList>
            <person name="Nagy L.G."/>
            <person name="Riley R."/>
            <person name="Tritt A."/>
            <person name="Adam C."/>
            <person name="Daum C."/>
            <person name="Floudas D."/>
            <person name="Sun H."/>
            <person name="Yadav J.S."/>
            <person name="Pangilinan J."/>
            <person name="Larsson K.H."/>
            <person name="Matsuura K."/>
            <person name="Barry K."/>
            <person name="Labutti K."/>
            <person name="Kuo R."/>
            <person name="Ohm R.A."/>
            <person name="Bhattacharya S.S."/>
            <person name="Shirouzu T."/>
            <person name="Yoshinaga Y."/>
            <person name="Martin F.M."/>
            <person name="Grigoriev I.V."/>
            <person name="Hibbett D.S."/>
        </authorList>
    </citation>
    <scope>NUCLEOTIDE SEQUENCE [LARGE SCALE GENOMIC DNA]</scope>
    <source>
        <strain evidence="10 11">HHB10207 ss-3</strain>
    </source>
</reference>
<gene>
    <name evidence="10" type="ORF">SISSUDRAFT_1071628</name>
</gene>
<dbReference type="GO" id="GO:0005787">
    <property type="term" value="C:signal peptidase complex"/>
    <property type="evidence" value="ECO:0007669"/>
    <property type="project" value="InterPro"/>
</dbReference>
<evidence type="ECO:0000256" key="6">
    <source>
        <dbReference type="ARBA" id="ARBA00022989"/>
    </source>
</evidence>
<evidence type="ECO:0000256" key="3">
    <source>
        <dbReference type="ARBA" id="ARBA00017057"/>
    </source>
</evidence>
<keyword evidence="5" id="KW-0256">Endoplasmic reticulum</keyword>
<dbReference type="EMBL" id="KV428115">
    <property type="protein sequence ID" value="KZT36164.1"/>
    <property type="molecule type" value="Genomic_DNA"/>
</dbReference>
<dbReference type="GO" id="GO:0006465">
    <property type="term" value="P:signal peptide processing"/>
    <property type="evidence" value="ECO:0007669"/>
    <property type="project" value="InterPro"/>
</dbReference>
<comment type="function">
    <text evidence="8">Component of the signal peptidase complex (SPC) which catalyzes the cleavage of N-terminal signal sequences from nascent proteins as they are translocated into the lumen of the endoplasmic reticulum. Enhances the enzymatic activity of SPC and facilitates the interactions between different components of the translocation site.</text>
</comment>
<organism evidence="10 11">
    <name type="scientific">Sistotremastrum suecicum HHB10207 ss-3</name>
    <dbReference type="NCBI Taxonomy" id="1314776"/>
    <lineage>
        <taxon>Eukaryota</taxon>
        <taxon>Fungi</taxon>
        <taxon>Dikarya</taxon>
        <taxon>Basidiomycota</taxon>
        <taxon>Agaricomycotina</taxon>
        <taxon>Agaricomycetes</taxon>
        <taxon>Sistotremastrales</taxon>
        <taxon>Sistotremastraceae</taxon>
        <taxon>Sistotremastrum</taxon>
    </lineage>
</organism>
<dbReference type="Proteomes" id="UP000076798">
    <property type="component" value="Unassembled WGS sequence"/>
</dbReference>
<dbReference type="Pfam" id="PF06703">
    <property type="entry name" value="SPC25"/>
    <property type="match status" value="1"/>
</dbReference>
<keyword evidence="11" id="KW-1185">Reference proteome</keyword>
<protein>
    <recommendedName>
        <fullName evidence="3">Signal peptidase complex subunit 2</fullName>
    </recommendedName>
</protein>
<name>A0A166BAL4_9AGAM</name>
<dbReference type="AlphaFoldDB" id="A0A166BAL4"/>
<keyword evidence="6 9" id="KW-1133">Transmembrane helix</keyword>
<keyword evidence="4 9" id="KW-0812">Transmembrane</keyword>
<evidence type="ECO:0000256" key="9">
    <source>
        <dbReference type="SAM" id="Phobius"/>
    </source>
</evidence>
<evidence type="ECO:0000256" key="1">
    <source>
        <dbReference type="ARBA" id="ARBA00004477"/>
    </source>
</evidence>
<evidence type="ECO:0000256" key="2">
    <source>
        <dbReference type="ARBA" id="ARBA00007324"/>
    </source>
</evidence>
<evidence type="ECO:0000313" key="11">
    <source>
        <dbReference type="Proteomes" id="UP000076798"/>
    </source>
</evidence>